<organism evidence="7 8">
    <name type="scientific">Ramazzottius varieornatus</name>
    <name type="common">Water bear</name>
    <name type="synonym">Tardigrade</name>
    <dbReference type="NCBI Taxonomy" id="947166"/>
    <lineage>
        <taxon>Eukaryota</taxon>
        <taxon>Metazoa</taxon>
        <taxon>Ecdysozoa</taxon>
        <taxon>Tardigrada</taxon>
        <taxon>Eutardigrada</taxon>
        <taxon>Parachela</taxon>
        <taxon>Hypsibioidea</taxon>
        <taxon>Ramazzottiidae</taxon>
        <taxon>Ramazzottius</taxon>
    </lineage>
</organism>
<reference evidence="7 8" key="1">
    <citation type="journal article" date="2016" name="Nat. Commun.">
        <title>Extremotolerant tardigrade genome and improved radiotolerance of human cultured cells by tardigrade-unique protein.</title>
        <authorList>
            <person name="Hashimoto T."/>
            <person name="Horikawa D.D."/>
            <person name="Saito Y."/>
            <person name="Kuwahara H."/>
            <person name="Kozuka-Hata H."/>
            <person name="Shin-I T."/>
            <person name="Minakuchi Y."/>
            <person name="Ohishi K."/>
            <person name="Motoyama A."/>
            <person name="Aizu T."/>
            <person name="Enomoto A."/>
            <person name="Kondo K."/>
            <person name="Tanaka S."/>
            <person name="Hara Y."/>
            <person name="Koshikawa S."/>
            <person name="Sagara H."/>
            <person name="Miura T."/>
            <person name="Yokobori S."/>
            <person name="Miyagawa K."/>
            <person name="Suzuki Y."/>
            <person name="Kubo T."/>
            <person name="Oyama M."/>
            <person name="Kohara Y."/>
            <person name="Fujiyama A."/>
            <person name="Arakawa K."/>
            <person name="Katayama T."/>
            <person name="Toyoda A."/>
            <person name="Kunieda T."/>
        </authorList>
    </citation>
    <scope>NUCLEOTIDE SEQUENCE [LARGE SCALE GENOMIC DNA]</scope>
    <source>
        <strain evidence="7 8">YOKOZUNA-1</strain>
    </source>
</reference>
<dbReference type="InterPro" id="IPR019347">
    <property type="entry name" value="Axonemal_dynein_light_chain"/>
</dbReference>
<dbReference type="AlphaFoldDB" id="A0A1D1VWT8"/>
<dbReference type="Pfam" id="PF10211">
    <property type="entry name" value="Ax_dynein_light"/>
    <property type="match status" value="1"/>
</dbReference>
<accession>A0A1D1VWT8</accession>
<gene>
    <name evidence="7" type="primary">RvY_14558-1</name>
    <name evidence="7" type="synonym">RvY_14558.1</name>
    <name evidence="7" type="ORF">RvY_14558</name>
</gene>
<evidence type="ECO:0000256" key="4">
    <source>
        <dbReference type="ARBA" id="ARBA00038114"/>
    </source>
</evidence>
<dbReference type="GO" id="GO:0097546">
    <property type="term" value="C:ciliary base"/>
    <property type="evidence" value="ECO:0007669"/>
    <property type="project" value="TreeGrafter"/>
</dbReference>
<evidence type="ECO:0000313" key="7">
    <source>
        <dbReference type="EMBL" id="GAV04248.1"/>
    </source>
</evidence>
<protein>
    <submittedName>
        <fullName evidence="7">Uncharacterized protein</fullName>
    </submittedName>
</protein>
<keyword evidence="1" id="KW-0243">Dynein</keyword>
<feature type="compositionally biased region" description="Basic and acidic residues" evidence="6">
    <location>
        <begin position="297"/>
        <end position="308"/>
    </location>
</feature>
<dbReference type="Proteomes" id="UP000186922">
    <property type="component" value="Unassembled WGS sequence"/>
</dbReference>
<dbReference type="OrthoDB" id="273640at2759"/>
<comment type="similarity">
    <text evidence="4">Belongs to the inner dynein arm light chain family.</text>
</comment>
<comment type="caution">
    <text evidence="7">The sequence shown here is derived from an EMBL/GenBank/DDBJ whole genome shotgun (WGS) entry which is preliminary data.</text>
</comment>
<evidence type="ECO:0000256" key="3">
    <source>
        <dbReference type="ARBA" id="ARBA00023175"/>
    </source>
</evidence>
<name>A0A1D1VWT8_RAMVA</name>
<dbReference type="GO" id="GO:0045504">
    <property type="term" value="F:dynein heavy chain binding"/>
    <property type="evidence" value="ECO:0007669"/>
    <property type="project" value="TreeGrafter"/>
</dbReference>
<sequence>MEGSERYGGPASHDHLVKHDNPKIITQKFKPATPRKKLKSEAGLLEHEELSIILPDVPRGDKKEPKNPALVDITSAEDILDYILPPRLWVDNGNHYMQKVSRIPATRMDVLSLQEKLDVRLEQQKAKETGIDPSRRELYSQAFDELIRQATLECAERGLMLLRVRDEIRMTIAAYQTLFESSMAYGMRKVLLGDQGKNECSRQMTNFADKNQDLQNQLTEWKTKFIELDAKNQELREADTERKRDEMAAVIRTNQQLATVLDNIIVQRTLVFNTGSGLGDGLPIAVPPAKGEDDLEKSESKQDQKDASKTSVHSGGKAEEPKK</sequence>
<feature type="region of interest" description="Disordered" evidence="6">
    <location>
        <begin position="277"/>
        <end position="323"/>
    </location>
</feature>
<evidence type="ECO:0000256" key="6">
    <source>
        <dbReference type="SAM" id="MobiDB-lite"/>
    </source>
</evidence>
<dbReference type="PANTHER" id="PTHR13183:SF0">
    <property type="entry name" value="AXONEMAL DYNEIN LIGHT INTERMEDIATE POLYPEPTIDE 1"/>
    <property type="match status" value="1"/>
</dbReference>
<evidence type="ECO:0000256" key="1">
    <source>
        <dbReference type="ARBA" id="ARBA00023017"/>
    </source>
</evidence>
<evidence type="ECO:0000256" key="2">
    <source>
        <dbReference type="ARBA" id="ARBA00023054"/>
    </source>
</evidence>
<keyword evidence="2 5" id="KW-0175">Coiled coil</keyword>
<feature type="coiled-coil region" evidence="5">
    <location>
        <begin position="197"/>
        <end position="248"/>
    </location>
</feature>
<proteinExistence type="inferred from homology"/>
<evidence type="ECO:0000313" key="8">
    <source>
        <dbReference type="Proteomes" id="UP000186922"/>
    </source>
</evidence>
<dbReference type="STRING" id="947166.A0A1D1VWT8"/>
<dbReference type="GO" id="GO:0030286">
    <property type="term" value="C:dynein complex"/>
    <property type="evidence" value="ECO:0007669"/>
    <property type="project" value="UniProtKB-KW"/>
</dbReference>
<dbReference type="EMBL" id="BDGG01000010">
    <property type="protein sequence ID" value="GAV04248.1"/>
    <property type="molecule type" value="Genomic_DNA"/>
</dbReference>
<keyword evidence="8" id="KW-1185">Reference proteome</keyword>
<evidence type="ECO:0000256" key="5">
    <source>
        <dbReference type="SAM" id="Coils"/>
    </source>
</evidence>
<dbReference type="PANTHER" id="PTHR13183">
    <property type="entry name" value="AXONEMAL INNER ARM DYNEIN LIGHT CHAIN 28"/>
    <property type="match status" value="1"/>
</dbReference>
<keyword evidence="3" id="KW-0505">Motor protein</keyword>
<dbReference type="GO" id="GO:0005930">
    <property type="term" value="C:axoneme"/>
    <property type="evidence" value="ECO:0007669"/>
    <property type="project" value="TreeGrafter"/>
</dbReference>